<evidence type="ECO:0000256" key="8">
    <source>
        <dbReference type="ARBA" id="ARBA00023136"/>
    </source>
</evidence>
<dbReference type="PANTHER" id="PTHR47755">
    <property type="entry name" value="CELL DIVISION PROTEIN FTSX"/>
    <property type="match status" value="1"/>
</dbReference>
<dbReference type="GO" id="GO:0005886">
    <property type="term" value="C:plasma membrane"/>
    <property type="evidence" value="ECO:0007669"/>
    <property type="project" value="UniProtKB-SubCell"/>
</dbReference>
<gene>
    <name evidence="14" type="ORF">Q764_02575</name>
</gene>
<keyword evidence="8 10" id="KW-0472">Membrane</keyword>
<feature type="domain" description="ABC3 transporter permease C-terminal" evidence="12">
    <location>
        <begin position="169"/>
        <end position="283"/>
    </location>
</feature>
<name>A0A0A2MFS1_9FLAO</name>
<keyword evidence="4 10" id="KW-1003">Cell membrane</keyword>
<feature type="domain" description="FtsX extracellular" evidence="13">
    <location>
        <begin position="54"/>
        <end position="146"/>
    </location>
</feature>
<keyword evidence="5 10" id="KW-0132">Cell division</keyword>
<proteinExistence type="inferred from homology"/>
<keyword evidence="10" id="KW-0997">Cell inner membrane</keyword>
<evidence type="ECO:0000256" key="11">
    <source>
        <dbReference type="SAM" id="Phobius"/>
    </source>
</evidence>
<feature type="transmembrane region" description="Helical" evidence="11">
    <location>
        <begin position="17"/>
        <end position="39"/>
    </location>
</feature>
<comment type="subcellular location">
    <subcellularLocation>
        <location evidence="10">Cell inner membrane</location>
    </subcellularLocation>
    <subcellularLocation>
        <location evidence="1">Cell membrane</location>
        <topology evidence="1">Multi-pass membrane protein</topology>
    </subcellularLocation>
</comment>
<dbReference type="InterPro" id="IPR003838">
    <property type="entry name" value="ABC3_permease_C"/>
</dbReference>
<evidence type="ECO:0000313" key="14">
    <source>
        <dbReference type="EMBL" id="KGO90456.1"/>
    </source>
</evidence>
<evidence type="ECO:0000313" key="15">
    <source>
        <dbReference type="Proteomes" id="UP000030121"/>
    </source>
</evidence>
<feature type="transmembrane region" description="Helical" evidence="11">
    <location>
        <begin position="252"/>
        <end position="277"/>
    </location>
</feature>
<evidence type="ECO:0000256" key="2">
    <source>
        <dbReference type="ARBA" id="ARBA00007379"/>
    </source>
</evidence>
<dbReference type="GO" id="GO:0051301">
    <property type="term" value="P:cell division"/>
    <property type="evidence" value="ECO:0007669"/>
    <property type="project" value="UniProtKB-KW"/>
</dbReference>
<dbReference type="PANTHER" id="PTHR47755:SF1">
    <property type="entry name" value="CELL DIVISION PROTEIN FTSX"/>
    <property type="match status" value="1"/>
</dbReference>
<dbReference type="InterPro" id="IPR004513">
    <property type="entry name" value="FtsX"/>
</dbReference>
<dbReference type="Pfam" id="PF18075">
    <property type="entry name" value="FtsX_ECD"/>
    <property type="match status" value="1"/>
</dbReference>
<keyword evidence="6 11" id="KW-0812">Transmembrane</keyword>
<evidence type="ECO:0000256" key="6">
    <source>
        <dbReference type="ARBA" id="ARBA00022692"/>
    </source>
</evidence>
<evidence type="ECO:0000259" key="12">
    <source>
        <dbReference type="Pfam" id="PF02687"/>
    </source>
</evidence>
<comment type="similarity">
    <text evidence="2 10">Belongs to the ABC-4 integral membrane protein family. FtsX subfamily.</text>
</comment>
<reference evidence="14 15" key="1">
    <citation type="submission" date="2013-09" db="EMBL/GenBank/DDBJ databases">
        <authorList>
            <person name="Zeng Z."/>
            <person name="Chen C."/>
        </authorList>
    </citation>
    <scope>NUCLEOTIDE SEQUENCE [LARGE SCALE GENOMIC DNA]</scope>
    <source>
        <strain evidence="14 15">GH29-5</strain>
    </source>
</reference>
<organism evidence="14 15">
    <name type="scientific">Flavobacterium suncheonense GH29-5 = DSM 17707</name>
    <dbReference type="NCBI Taxonomy" id="1121899"/>
    <lineage>
        <taxon>Bacteria</taxon>
        <taxon>Pseudomonadati</taxon>
        <taxon>Bacteroidota</taxon>
        <taxon>Flavobacteriia</taxon>
        <taxon>Flavobacteriales</taxon>
        <taxon>Flavobacteriaceae</taxon>
        <taxon>Flavobacterium</taxon>
    </lineage>
</organism>
<comment type="caution">
    <text evidence="14">The sequence shown here is derived from an EMBL/GenBank/DDBJ whole genome shotgun (WGS) entry which is preliminary data.</text>
</comment>
<evidence type="ECO:0000256" key="4">
    <source>
        <dbReference type="ARBA" id="ARBA00022475"/>
    </source>
</evidence>
<accession>A0A0A2MFS1</accession>
<sequence length="291" mass="32729">MASSFEKFQKRRLISSYFSVVLSIFLVLFLLGALGLFVIHSEKISNSFKEDIPMSVYFKDEANDSILKAFDAKLKGSNYVKDYAFVSKDDAAKNNKDIVGEDFLEFLGMNPLPNSFDIHLKGEYVEAAKIKQVESDIKTNDMVSEVIYDKRLVDLANENIKKISFWILVISGVFAVISMLLINSSLRLSVYSNRFIIKTMQMVGATKSFIRKPFIWRGIRLGLIGSVLAIAALIALNYYVDSLFPSLGIAKDYVSLGIVLAGVILVGIIITWISTFFATQRFLNLKTDDLY</sequence>
<dbReference type="EMBL" id="JRLW01000002">
    <property type="protein sequence ID" value="KGO90456.1"/>
    <property type="molecule type" value="Genomic_DNA"/>
</dbReference>
<dbReference type="AlphaFoldDB" id="A0A0A2MFS1"/>
<dbReference type="PIRSF" id="PIRSF003097">
    <property type="entry name" value="FtsX"/>
    <property type="match status" value="1"/>
</dbReference>
<keyword evidence="15" id="KW-1185">Reference proteome</keyword>
<evidence type="ECO:0000259" key="13">
    <source>
        <dbReference type="Pfam" id="PF18075"/>
    </source>
</evidence>
<dbReference type="Gene3D" id="3.30.70.3040">
    <property type="match status" value="1"/>
</dbReference>
<dbReference type="RefSeq" id="WP_026980051.1">
    <property type="nucleotide sequence ID" value="NZ_AUCZ01000007.1"/>
</dbReference>
<dbReference type="OrthoDB" id="9813411at2"/>
<evidence type="ECO:0000256" key="9">
    <source>
        <dbReference type="ARBA" id="ARBA00023306"/>
    </source>
</evidence>
<feature type="transmembrane region" description="Helical" evidence="11">
    <location>
        <begin position="221"/>
        <end position="240"/>
    </location>
</feature>
<keyword evidence="7 11" id="KW-1133">Transmembrane helix</keyword>
<evidence type="ECO:0000256" key="1">
    <source>
        <dbReference type="ARBA" id="ARBA00004651"/>
    </source>
</evidence>
<keyword evidence="9 10" id="KW-0131">Cell cycle</keyword>
<evidence type="ECO:0000256" key="7">
    <source>
        <dbReference type="ARBA" id="ARBA00022989"/>
    </source>
</evidence>
<dbReference type="InterPro" id="IPR040690">
    <property type="entry name" value="FtsX_ECD"/>
</dbReference>
<dbReference type="Proteomes" id="UP000030121">
    <property type="component" value="Unassembled WGS sequence"/>
</dbReference>
<evidence type="ECO:0000256" key="5">
    <source>
        <dbReference type="ARBA" id="ARBA00022618"/>
    </source>
</evidence>
<dbReference type="eggNOG" id="COG2177">
    <property type="taxonomic scope" value="Bacteria"/>
</dbReference>
<protein>
    <recommendedName>
        <fullName evidence="3 10">Cell division protein FtsX</fullName>
    </recommendedName>
</protein>
<dbReference type="Pfam" id="PF02687">
    <property type="entry name" value="FtsX"/>
    <property type="match status" value="1"/>
</dbReference>
<dbReference type="STRING" id="1121899.GCA_000430025_01596"/>
<feature type="transmembrane region" description="Helical" evidence="11">
    <location>
        <begin position="163"/>
        <end position="182"/>
    </location>
</feature>
<evidence type="ECO:0000256" key="3">
    <source>
        <dbReference type="ARBA" id="ARBA00021907"/>
    </source>
</evidence>
<evidence type="ECO:0000256" key="10">
    <source>
        <dbReference type="PIRNR" id="PIRNR003097"/>
    </source>
</evidence>
<comment type="function">
    <text evidence="10">Required for cell division and gliding motility.</text>
</comment>